<feature type="transmembrane region" description="Helical" evidence="2">
    <location>
        <begin position="360"/>
        <end position="378"/>
    </location>
</feature>
<name>A0A286DYA1_9ACTN</name>
<evidence type="ECO:0000313" key="4">
    <source>
        <dbReference type="Proteomes" id="UP000219072"/>
    </source>
</evidence>
<sequence>MSATGLPPAPAPAPPTGRITGPSVAATTAVFVRLKLSLLRNGTRQSTGRSAAFVGSTVLAALVGALGLLGLVALRGDEYGPDTGVVLVAMLALGWAFLPLFVGVDETLDPGRLAMLPLRPSPLLVAQLASGLVGSGPLFTLLLVVGAVLVAAHGVAAALVAVVAAPLVLVFCVTLTRALATANARLLTSRRGRDLAVLSGLLVAFGLQGLNLALSRMADEDGGLAPMRPLADVLGWLPPASAVRAVRLADEGSAFGAVLALATTAGGLALLLWWWRRTLTTLLTAPDASSLQPPAGAGPDRGRHEGGLAGLLPTGRTGTVMLRVLRYAWRDPKAKMGWATSLGMAMLLPLVLTVQDGGSVYTACWAAGMLGLLMYNQFGGDYSGFWLVAATIGSPRDAFVELRARMLVICLLGLPLMVAVVLGTAALFDDWESLPTGLGLTLAMLGALLAVGAMTSAWLPYSIPQEGAMKNVAPGQSGLAWGSLLGGTLVGAVLVAPVGALALFLHGEPAGWLVVPVGAVWGAALCWGALRLAARRTADALPEILAAVSKG</sequence>
<accession>A0A286DYA1</accession>
<proteinExistence type="predicted"/>
<evidence type="ECO:0000256" key="1">
    <source>
        <dbReference type="SAM" id="MobiDB-lite"/>
    </source>
</evidence>
<feature type="transmembrane region" description="Helical" evidence="2">
    <location>
        <begin position="155"/>
        <end position="175"/>
    </location>
</feature>
<keyword evidence="2" id="KW-0472">Membrane</keyword>
<organism evidence="3 4">
    <name type="scientific">Streptomyces zhaozhouensis</name>
    <dbReference type="NCBI Taxonomy" id="1300267"/>
    <lineage>
        <taxon>Bacteria</taxon>
        <taxon>Bacillati</taxon>
        <taxon>Actinomycetota</taxon>
        <taxon>Actinomycetes</taxon>
        <taxon>Kitasatosporales</taxon>
        <taxon>Streptomycetaceae</taxon>
        <taxon>Streptomyces</taxon>
    </lineage>
</organism>
<feature type="transmembrane region" description="Helical" evidence="2">
    <location>
        <begin position="51"/>
        <end position="73"/>
    </location>
</feature>
<gene>
    <name evidence="3" type="ORF">SAMN06297387_111159</name>
</gene>
<feature type="transmembrane region" description="Helical" evidence="2">
    <location>
        <begin position="254"/>
        <end position="275"/>
    </location>
</feature>
<dbReference type="RefSeq" id="WP_097232065.1">
    <property type="nucleotide sequence ID" value="NZ_OCNE01000011.1"/>
</dbReference>
<feature type="transmembrane region" description="Helical" evidence="2">
    <location>
        <begin position="124"/>
        <end position="149"/>
    </location>
</feature>
<feature type="transmembrane region" description="Helical" evidence="2">
    <location>
        <begin position="336"/>
        <end position="354"/>
    </location>
</feature>
<dbReference type="OrthoDB" id="4334618at2"/>
<keyword evidence="2" id="KW-1133">Transmembrane helix</keyword>
<feature type="transmembrane region" description="Helical" evidence="2">
    <location>
        <begin position="510"/>
        <end position="530"/>
    </location>
</feature>
<feature type="transmembrane region" description="Helical" evidence="2">
    <location>
        <begin position="440"/>
        <end position="459"/>
    </location>
</feature>
<feature type="transmembrane region" description="Helical" evidence="2">
    <location>
        <begin position="85"/>
        <end position="104"/>
    </location>
</feature>
<protein>
    <submittedName>
        <fullName evidence="3">ABC-2 type transport system permease protein</fullName>
    </submittedName>
</protein>
<evidence type="ECO:0000256" key="2">
    <source>
        <dbReference type="SAM" id="Phobius"/>
    </source>
</evidence>
<reference evidence="3 4" key="1">
    <citation type="submission" date="2017-09" db="EMBL/GenBank/DDBJ databases">
        <authorList>
            <person name="Ehlers B."/>
            <person name="Leendertz F.H."/>
        </authorList>
    </citation>
    <scope>NUCLEOTIDE SEQUENCE [LARGE SCALE GENOMIC DNA]</scope>
    <source>
        <strain evidence="3 4">CGMCC 4.7095</strain>
    </source>
</reference>
<evidence type="ECO:0000313" key="3">
    <source>
        <dbReference type="EMBL" id="SOD63610.1"/>
    </source>
</evidence>
<feature type="transmembrane region" description="Helical" evidence="2">
    <location>
        <begin position="195"/>
        <end position="214"/>
    </location>
</feature>
<feature type="region of interest" description="Disordered" evidence="1">
    <location>
        <begin position="1"/>
        <end position="20"/>
    </location>
</feature>
<keyword evidence="4" id="KW-1185">Reference proteome</keyword>
<dbReference type="AlphaFoldDB" id="A0A286DYA1"/>
<feature type="transmembrane region" description="Helical" evidence="2">
    <location>
        <begin position="406"/>
        <end position="428"/>
    </location>
</feature>
<keyword evidence="2" id="KW-0812">Transmembrane</keyword>
<feature type="transmembrane region" description="Helical" evidence="2">
    <location>
        <begin position="479"/>
        <end position="504"/>
    </location>
</feature>
<dbReference type="Proteomes" id="UP000219072">
    <property type="component" value="Unassembled WGS sequence"/>
</dbReference>
<dbReference type="EMBL" id="OCNE01000011">
    <property type="protein sequence ID" value="SOD63610.1"/>
    <property type="molecule type" value="Genomic_DNA"/>
</dbReference>
<feature type="transmembrane region" description="Helical" evidence="2">
    <location>
        <begin position="20"/>
        <end position="39"/>
    </location>
</feature>